<dbReference type="HAMAP" id="MF_01974">
    <property type="entry name" value="MetAP_1"/>
    <property type="match status" value="1"/>
</dbReference>
<reference evidence="8" key="1">
    <citation type="submission" date="2020-07" db="EMBL/GenBank/DDBJ databases">
        <title>Huge and variable diversity of episymbiotic CPR bacteria and DPANN archaea in groundwater ecosystems.</title>
        <authorList>
            <person name="He C.Y."/>
            <person name="Keren R."/>
            <person name="Whittaker M."/>
            <person name="Farag I.F."/>
            <person name="Doudna J."/>
            <person name="Cate J.H.D."/>
            <person name="Banfield J.F."/>
        </authorList>
    </citation>
    <scope>NUCLEOTIDE SEQUENCE</scope>
    <source>
        <strain evidence="8">NC_groundwater_1226_Ag_S-0.1um_59_124</strain>
    </source>
</reference>
<sequence>MIASRPEELATLRECGKRLAVITAELAAAVRPGMSTFELDELALRLIRQAGGEPVFKGYRAEKDGPPFPASLCTSINDEVVHGIPRRERRLLEGDIIGLDIGMLWPASAGPARPAGGAAAGKPAGLITDMAVTIPVGNVSPRAGRLLVATSRALAEGIRVLKPGIRLGDLGHAIQQVIEAQEFSVVRDLVGHGVGRRLHEEPFVPNYGMPGTGKVIREGMVLAIEPMATVGSPSVRLADDGWTWCTADGSLAAHFEHTVLVRRDGAEVLTL</sequence>
<dbReference type="GO" id="GO:0004239">
    <property type="term" value="F:initiator methionyl aminopeptidase activity"/>
    <property type="evidence" value="ECO:0007669"/>
    <property type="project" value="UniProtKB-UniRule"/>
</dbReference>
<comment type="cofactor">
    <cofactor evidence="6">
        <name>Co(2+)</name>
        <dbReference type="ChEBI" id="CHEBI:48828"/>
    </cofactor>
    <cofactor evidence="6">
        <name>Zn(2+)</name>
        <dbReference type="ChEBI" id="CHEBI:29105"/>
    </cofactor>
    <cofactor evidence="6">
        <name>Mn(2+)</name>
        <dbReference type="ChEBI" id="CHEBI:29035"/>
    </cofactor>
    <cofactor evidence="6">
        <name>Fe(2+)</name>
        <dbReference type="ChEBI" id="CHEBI:29033"/>
    </cofactor>
    <text evidence="6">Binds 2 divalent metal cations per subunit. Has a high-affinity and a low affinity metal-binding site. The true nature of the physiological cofactor is under debate. The enzyme is active with cobalt, zinc, manganese or divalent iron ions. Most likely, methionine aminopeptidases function as mononuclear Fe(2+)-metalloproteases under physiological conditions, and the catalytically relevant metal-binding site has been assigned to the histidine-containing high-affinity site.</text>
</comment>
<comment type="similarity">
    <text evidence="6">Belongs to the peptidase M24A family. Methionine aminopeptidase type 1 subfamily.</text>
</comment>
<dbReference type="GO" id="GO:0005829">
    <property type="term" value="C:cytosol"/>
    <property type="evidence" value="ECO:0007669"/>
    <property type="project" value="TreeGrafter"/>
</dbReference>
<keyword evidence="3 6" id="KW-0645">Protease</keyword>
<feature type="domain" description="Peptidase M24" evidence="7">
    <location>
        <begin position="125"/>
        <end position="262"/>
    </location>
</feature>
<dbReference type="Pfam" id="PF00557">
    <property type="entry name" value="Peptidase_M24"/>
    <property type="match status" value="2"/>
</dbReference>
<gene>
    <name evidence="6" type="primary">map</name>
    <name evidence="8" type="ORF">HY474_00150</name>
</gene>
<evidence type="ECO:0000313" key="9">
    <source>
        <dbReference type="Proteomes" id="UP000704960"/>
    </source>
</evidence>
<dbReference type="GO" id="GO:0006508">
    <property type="term" value="P:proteolysis"/>
    <property type="evidence" value="ECO:0007669"/>
    <property type="project" value="UniProtKB-KW"/>
</dbReference>
<dbReference type="PANTHER" id="PTHR43330:SF27">
    <property type="entry name" value="METHIONINE AMINOPEPTIDASE"/>
    <property type="match status" value="1"/>
</dbReference>
<keyword evidence="5 6" id="KW-0378">Hydrolase</keyword>
<comment type="subunit">
    <text evidence="6">Monomer.</text>
</comment>
<dbReference type="CDD" id="cd01086">
    <property type="entry name" value="MetAP1"/>
    <property type="match status" value="1"/>
</dbReference>
<dbReference type="InterPro" id="IPR002467">
    <property type="entry name" value="Pept_M24A_MAP1"/>
</dbReference>
<feature type="binding site" evidence="6">
    <location>
        <position position="225"/>
    </location>
    <ligand>
        <name>a divalent metal cation</name>
        <dbReference type="ChEBI" id="CHEBI:60240"/>
        <label>2</label>
        <note>catalytic</note>
    </ligand>
</feature>
<proteinExistence type="inferred from homology"/>
<feature type="binding site" evidence="6">
    <location>
        <position position="199"/>
    </location>
    <ligand>
        <name>substrate</name>
    </ligand>
</feature>
<comment type="catalytic activity">
    <reaction evidence="6">
        <text>Release of N-terminal amino acids, preferentially methionine, from peptides and arylamides.</text>
        <dbReference type="EC" id="3.4.11.18"/>
    </reaction>
</comment>
<accession>A0A933DR71</accession>
<comment type="caution">
    <text evidence="8">The sequence shown here is derived from an EMBL/GenBank/DDBJ whole genome shotgun (WGS) entry which is preliminary data.</text>
</comment>
<feature type="binding site" evidence="6">
    <location>
        <position position="256"/>
    </location>
    <ligand>
        <name>a divalent metal cation</name>
        <dbReference type="ChEBI" id="CHEBI:60240"/>
        <label>1</label>
    </ligand>
</feature>
<feature type="binding site" evidence="6">
    <location>
        <position position="192"/>
    </location>
    <ligand>
        <name>a divalent metal cation</name>
        <dbReference type="ChEBI" id="CHEBI:60240"/>
        <label>2</label>
        <note>catalytic</note>
    </ligand>
</feature>
<dbReference type="GO" id="GO:0070006">
    <property type="term" value="F:metalloaminopeptidase activity"/>
    <property type="evidence" value="ECO:0007669"/>
    <property type="project" value="UniProtKB-UniRule"/>
</dbReference>
<dbReference type="EC" id="3.4.11.18" evidence="6"/>
<dbReference type="PANTHER" id="PTHR43330">
    <property type="entry name" value="METHIONINE AMINOPEPTIDASE"/>
    <property type="match status" value="1"/>
</dbReference>
<feature type="binding site" evidence="6">
    <location>
        <position position="82"/>
    </location>
    <ligand>
        <name>substrate</name>
    </ligand>
</feature>
<dbReference type="InterPro" id="IPR036005">
    <property type="entry name" value="Creatinase/aminopeptidase-like"/>
</dbReference>
<evidence type="ECO:0000259" key="7">
    <source>
        <dbReference type="Pfam" id="PF00557"/>
    </source>
</evidence>
<comment type="function">
    <text evidence="1 6">Removes the N-terminal methionine from nascent proteins. The N-terminal methionine is often cleaved when the second residue in the primary sequence is small and uncharged (Met-Ala-, Cys, Gly, Pro, Ser, Thr, or Val). Requires deformylation of the N(alpha)-formylated initiator methionine before it can be hydrolyzed.</text>
</comment>
<keyword evidence="4 6" id="KW-0479">Metal-binding</keyword>
<dbReference type="PRINTS" id="PR00599">
    <property type="entry name" value="MAPEPTIDASE"/>
</dbReference>
<dbReference type="InterPro" id="IPR001714">
    <property type="entry name" value="Pept_M24_MAP"/>
</dbReference>
<keyword evidence="2 6" id="KW-0031">Aminopeptidase</keyword>
<feature type="binding site" evidence="6">
    <location>
        <position position="129"/>
    </location>
    <ligand>
        <name>a divalent metal cation</name>
        <dbReference type="ChEBI" id="CHEBI:60240"/>
        <label>2</label>
        <note>catalytic</note>
    </ligand>
</feature>
<dbReference type="SUPFAM" id="SSF55920">
    <property type="entry name" value="Creatinase/aminopeptidase"/>
    <property type="match status" value="1"/>
</dbReference>
<dbReference type="GO" id="GO:0046872">
    <property type="term" value="F:metal ion binding"/>
    <property type="evidence" value="ECO:0007669"/>
    <property type="project" value="UniProtKB-UniRule"/>
</dbReference>
<feature type="binding site" evidence="6">
    <location>
        <position position="100"/>
    </location>
    <ligand>
        <name>a divalent metal cation</name>
        <dbReference type="ChEBI" id="CHEBI:60240"/>
        <label>1</label>
    </ligand>
</feature>
<evidence type="ECO:0000256" key="5">
    <source>
        <dbReference type="ARBA" id="ARBA00022801"/>
    </source>
</evidence>
<dbReference type="EMBL" id="JACQMJ010000004">
    <property type="protein sequence ID" value="MBI4132026.1"/>
    <property type="molecule type" value="Genomic_DNA"/>
</dbReference>
<dbReference type="AlphaFoldDB" id="A0A933DR71"/>
<dbReference type="InterPro" id="IPR000994">
    <property type="entry name" value="Pept_M24"/>
</dbReference>
<evidence type="ECO:0000256" key="2">
    <source>
        <dbReference type="ARBA" id="ARBA00022438"/>
    </source>
</evidence>
<feature type="binding site" evidence="6">
    <location>
        <position position="129"/>
    </location>
    <ligand>
        <name>a divalent metal cation</name>
        <dbReference type="ChEBI" id="CHEBI:60240"/>
        <label>1</label>
    </ligand>
</feature>
<protein>
    <recommendedName>
        <fullName evidence="6">Methionine aminopeptidase</fullName>
        <shortName evidence="6">MAP</shortName>
        <shortName evidence="6">MetAP</shortName>
        <ecNumber evidence="6">3.4.11.18</ecNumber>
    </recommendedName>
    <alternativeName>
        <fullName evidence="6">Peptidase M</fullName>
    </alternativeName>
</protein>
<organism evidence="8 9">
    <name type="scientific">Candidatus Sungiibacteriota bacterium</name>
    <dbReference type="NCBI Taxonomy" id="2750080"/>
    <lineage>
        <taxon>Bacteria</taxon>
        <taxon>Candidatus Sungiibacteriota</taxon>
    </lineage>
</organism>
<evidence type="ECO:0000256" key="1">
    <source>
        <dbReference type="ARBA" id="ARBA00002521"/>
    </source>
</evidence>
<evidence type="ECO:0000256" key="3">
    <source>
        <dbReference type="ARBA" id="ARBA00022670"/>
    </source>
</evidence>
<dbReference type="Proteomes" id="UP000704960">
    <property type="component" value="Unassembled WGS sequence"/>
</dbReference>
<feature type="domain" description="Peptidase M24" evidence="7">
    <location>
        <begin position="11"/>
        <end position="105"/>
    </location>
</feature>
<feature type="binding site" evidence="6">
    <location>
        <position position="256"/>
    </location>
    <ligand>
        <name>a divalent metal cation</name>
        <dbReference type="ChEBI" id="CHEBI:60240"/>
        <label>2</label>
        <note>catalytic</note>
    </ligand>
</feature>
<name>A0A933DR71_9BACT</name>
<evidence type="ECO:0000313" key="8">
    <source>
        <dbReference type="EMBL" id="MBI4132026.1"/>
    </source>
</evidence>
<evidence type="ECO:0000256" key="4">
    <source>
        <dbReference type="ARBA" id="ARBA00022723"/>
    </source>
</evidence>
<dbReference type="Gene3D" id="3.90.230.10">
    <property type="entry name" value="Creatinase/methionine aminopeptidase superfamily"/>
    <property type="match status" value="1"/>
</dbReference>
<evidence type="ECO:0000256" key="6">
    <source>
        <dbReference type="HAMAP-Rule" id="MF_01974"/>
    </source>
</evidence>